<reference evidence="1" key="2">
    <citation type="journal article" date="2015" name="Fish Shellfish Immunol.">
        <title>Early steps in the European eel (Anguilla anguilla)-Vibrio vulnificus interaction in the gills: Role of the RtxA13 toxin.</title>
        <authorList>
            <person name="Callol A."/>
            <person name="Pajuelo D."/>
            <person name="Ebbesson L."/>
            <person name="Teles M."/>
            <person name="MacKenzie S."/>
            <person name="Amaro C."/>
        </authorList>
    </citation>
    <scope>NUCLEOTIDE SEQUENCE</scope>
</reference>
<evidence type="ECO:0000313" key="1">
    <source>
        <dbReference type="EMBL" id="JAH39887.1"/>
    </source>
</evidence>
<sequence>MSQQCLKKYICDMSKVTLNNNNKNLMHYICSVLALFWCNLFCDCLARNMEKPVGSNANLLSGLGLRTKTSACFVL</sequence>
<dbReference type="EMBL" id="GBXM01068690">
    <property type="protein sequence ID" value="JAH39887.1"/>
    <property type="molecule type" value="Transcribed_RNA"/>
</dbReference>
<organism evidence="1">
    <name type="scientific">Anguilla anguilla</name>
    <name type="common">European freshwater eel</name>
    <name type="synonym">Muraena anguilla</name>
    <dbReference type="NCBI Taxonomy" id="7936"/>
    <lineage>
        <taxon>Eukaryota</taxon>
        <taxon>Metazoa</taxon>
        <taxon>Chordata</taxon>
        <taxon>Craniata</taxon>
        <taxon>Vertebrata</taxon>
        <taxon>Euteleostomi</taxon>
        <taxon>Actinopterygii</taxon>
        <taxon>Neopterygii</taxon>
        <taxon>Teleostei</taxon>
        <taxon>Anguilliformes</taxon>
        <taxon>Anguillidae</taxon>
        <taxon>Anguilla</taxon>
    </lineage>
</organism>
<name>A0A0E9SF72_ANGAN</name>
<reference evidence="1" key="1">
    <citation type="submission" date="2014-11" db="EMBL/GenBank/DDBJ databases">
        <authorList>
            <person name="Amaro Gonzalez C."/>
        </authorList>
    </citation>
    <scope>NUCLEOTIDE SEQUENCE</scope>
</reference>
<protein>
    <submittedName>
        <fullName evidence="1">Uncharacterized protein</fullName>
    </submittedName>
</protein>
<dbReference type="AlphaFoldDB" id="A0A0E9SF72"/>
<proteinExistence type="predicted"/>
<accession>A0A0E9SF72</accession>